<dbReference type="RefSeq" id="WP_188374742.1">
    <property type="nucleotide sequence ID" value="NZ_BMDQ01000003.1"/>
</dbReference>
<gene>
    <name evidence="3" type="ORF">GCM10011444_21240</name>
</gene>
<evidence type="ECO:0000313" key="3">
    <source>
        <dbReference type="EMBL" id="GGI57815.1"/>
    </source>
</evidence>
<keyword evidence="4" id="KW-1185">Reference proteome</keyword>
<comment type="caution">
    <text evidence="3">The sequence shown here is derived from an EMBL/GenBank/DDBJ whole genome shotgun (WGS) entry which is preliminary data.</text>
</comment>
<keyword evidence="2" id="KW-0812">Transmembrane</keyword>
<keyword evidence="1" id="KW-0175">Coiled coil</keyword>
<protein>
    <submittedName>
        <fullName evidence="3">Uncharacterized protein</fullName>
    </submittedName>
</protein>
<evidence type="ECO:0000313" key="4">
    <source>
        <dbReference type="Proteomes" id="UP000624701"/>
    </source>
</evidence>
<evidence type="ECO:0000256" key="1">
    <source>
        <dbReference type="SAM" id="Coils"/>
    </source>
</evidence>
<sequence>MKSNKRDIWIYIVAIFTVIFIIVTWIITYRLLKDLPNEERGTLGDMFGTLNTLFSGLAFAGIIFTILLQRKELSLQREELKETRRELARSAEAQEKSQIALNKQSKYTLNASRINALSTLIENCNSIISNDRNSYNRDAAKKDKKDFINQMYEIIQEMKNEL</sequence>
<keyword evidence="2" id="KW-1133">Transmembrane helix</keyword>
<keyword evidence="2" id="KW-0472">Membrane</keyword>
<evidence type="ECO:0000256" key="2">
    <source>
        <dbReference type="SAM" id="Phobius"/>
    </source>
</evidence>
<proteinExistence type="predicted"/>
<accession>A0ABQ2C0S8</accession>
<organism evidence="3 4">
    <name type="scientific">Winogradskyella haliclonae</name>
    <dbReference type="NCBI Taxonomy" id="2048558"/>
    <lineage>
        <taxon>Bacteria</taxon>
        <taxon>Pseudomonadati</taxon>
        <taxon>Bacteroidota</taxon>
        <taxon>Flavobacteriia</taxon>
        <taxon>Flavobacteriales</taxon>
        <taxon>Flavobacteriaceae</taxon>
        <taxon>Winogradskyella</taxon>
    </lineage>
</organism>
<feature type="transmembrane region" description="Helical" evidence="2">
    <location>
        <begin position="47"/>
        <end position="68"/>
    </location>
</feature>
<dbReference type="Proteomes" id="UP000624701">
    <property type="component" value="Unassembled WGS sequence"/>
</dbReference>
<feature type="coiled-coil region" evidence="1">
    <location>
        <begin position="66"/>
        <end position="97"/>
    </location>
</feature>
<feature type="transmembrane region" description="Helical" evidence="2">
    <location>
        <begin position="9"/>
        <end position="27"/>
    </location>
</feature>
<dbReference type="EMBL" id="BMDQ01000003">
    <property type="protein sequence ID" value="GGI57815.1"/>
    <property type="molecule type" value="Genomic_DNA"/>
</dbReference>
<reference evidence="4" key="1">
    <citation type="journal article" date="2019" name="Int. J. Syst. Evol. Microbiol.">
        <title>The Global Catalogue of Microorganisms (GCM) 10K type strain sequencing project: providing services to taxonomists for standard genome sequencing and annotation.</title>
        <authorList>
            <consortium name="The Broad Institute Genomics Platform"/>
            <consortium name="The Broad Institute Genome Sequencing Center for Infectious Disease"/>
            <person name="Wu L."/>
            <person name="Ma J."/>
        </authorList>
    </citation>
    <scope>NUCLEOTIDE SEQUENCE [LARGE SCALE GENOMIC DNA]</scope>
    <source>
        <strain evidence="4">CCM 8681</strain>
    </source>
</reference>
<name>A0ABQ2C0S8_9FLAO</name>